<evidence type="ECO:0000313" key="2">
    <source>
        <dbReference type="Proteomes" id="UP001607303"/>
    </source>
</evidence>
<sequence length="111" mass="13038">MQLHARSMRETIKRTRAQYNYTSEIVNDLNRVYEAVDKANFIDFLMSKQITRQSMLRFIHAYNTPIVSSRDIGTPIVLNTMENILFQFDVPEIFTALCKEKNNIYRATSLI</sequence>
<comment type="caution">
    <text evidence="1">The sequence shown here is derived from an EMBL/GenBank/DDBJ whole genome shotgun (WGS) entry which is preliminary data.</text>
</comment>
<accession>A0ABD2CML5</accession>
<reference evidence="1 2" key="1">
    <citation type="journal article" date="2024" name="Ann. Entomol. Soc. Am.">
        <title>Genomic analyses of the southern and eastern yellowjacket wasps (Hymenoptera: Vespidae) reveal evolutionary signatures of social life.</title>
        <authorList>
            <person name="Catto M.A."/>
            <person name="Caine P.B."/>
            <person name="Orr S.E."/>
            <person name="Hunt B.G."/>
            <person name="Goodisman M.A.D."/>
        </authorList>
    </citation>
    <scope>NUCLEOTIDE SEQUENCE [LARGE SCALE GENOMIC DNA]</scope>
    <source>
        <strain evidence="1">232</strain>
        <tissue evidence="1">Head and thorax</tissue>
    </source>
</reference>
<keyword evidence="2" id="KW-1185">Reference proteome</keyword>
<gene>
    <name evidence="1" type="ORF">V1477_004719</name>
</gene>
<evidence type="ECO:0000313" key="1">
    <source>
        <dbReference type="EMBL" id="KAL2746349.1"/>
    </source>
</evidence>
<dbReference type="EMBL" id="JAYRBN010000037">
    <property type="protein sequence ID" value="KAL2746349.1"/>
    <property type="molecule type" value="Genomic_DNA"/>
</dbReference>
<dbReference type="AlphaFoldDB" id="A0ABD2CML5"/>
<dbReference type="Proteomes" id="UP001607303">
    <property type="component" value="Unassembled WGS sequence"/>
</dbReference>
<protein>
    <submittedName>
        <fullName evidence="1">Uncharacterized protein</fullName>
    </submittedName>
</protein>
<proteinExistence type="predicted"/>
<organism evidence="1 2">
    <name type="scientific">Vespula maculifrons</name>
    <name type="common">Eastern yellow jacket</name>
    <name type="synonym">Wasp</name>
    <dbReference type="NCBI Taxonomy" id="7453"/>
    <lineage>
        <taxon>Eukaryota</taxon>
        <taxon>Metazoa</taxon>
        <taxon>Ecdysozoa</taxon>
        <taxon>Arthropoda</taxon>
        <taxon>Hexapoda</taxon>
        <taxon>Insecta</taxon>
        <taxon>Pterygota</taxon>
        <taxon>Neoptera</taxon>
        <taxon>Endopterygota</taxon>
        <taxon>Hymenoptera</taxon>
        <taxon>Apocrita</taxon>
        <taxon>Aculeata</taxon>
        <taxon>Vespoidea</taxon>
        <taxon>Vespidae</taxon>
        <taxon>Vespinae</taxon>
        <taxon>Vespula</taxon>
    </lineage>
</organism>
<name>A0ABD2CML5_VESMC</name>